<evidence type="ECO:0000313" key="4">
    <source>
        <dbReference type="Proteomes" id="UP000800200"/>
    </source>
</evidence>
<feature type="region of interest" description="Disordered" evidence="1">
    <location>
        <begin position="469"/>
        <end position="503"/>
    </location>
</feature>
<dbReference type="OrthoDB" id="5346740at2759"/>
<dbReference type="GO" id="GO:0070860">
    <property type="term" value="C:RNA polymerase I core factor complex"/>
    <property type="evidence" value="ECO:0007669"/>
    <property type="project" value="TreeGrafter"/>
</dbReference>
<feature type="compositionally biased region" description="Polar residues" evidence="1">
    <location>
        <begin position="315"/>
        <end position="325"/>
    </location>
</feature>
<dbReference type="EMBL" id="ML994623">
    <property type="protein sequence ID" value="KAF2188616.1"/>
    <property type="molecule type" value="Genomic_DNA"/>
</dbReference>
<dbReference type="GO" id="GO:0017025">
    <property type="term" value="F:TBP-class protein binding"/>
    <property type="evidence" value="ECO:0007669"/>
    <property type="project" value="TreeGrafter"/>
</dbReference>
<gene>
    <name evidence="3" type="ORF">K469DRAFT_565841</name>
</gene>
<dbReference type="AlphaFoldDB" id="A0A6A6EFG2"/>
<evidence type="ECO:0000259" key="2">
    <source>
        <dbReference type="Pfam" id="PF15463"/>
    </source>
</evidence>
<dbReference type="Pfam" id="PF15463">
    <property type="entry name" value="ECM11"/>
    <property type="match status" value="1"/>
</dbReference>
<feature type="domain" description="Extracellular mutant protein 11 C-terminal" evidence="2">
    <location>
        <begin position="363"/>
        <end position="494"/>
    </location>
</feature>
<dbReference type="GO" id="GO:0042790">
    <property type="term" value="P:nucleolar large rRNA transcription by RNA polymerase I"/>
    <property type="evidence" value="ECO:0007669"/>
    <property type="project" value="TreeGrafter"/>
</dbReference>
<feature type="compositionally biased region" description="Polar residues" evidence="1">
    <location>
        <begin position="37"/>
        <end position="51"/>
    </location>
</feature>
<dbReference type="Proteomes" id="UP000800200">
    <property type="component" value="Unassembled WGS sequence"/>
</dbReference>
<keyword evidence="4" id="KW-1185">Reference proteome</keyword>
<evidence type="ECO:0000313" key="3">
    <source>
        <dbReference type="EMBL" id="KAF2188616.1"/>
    </source>
</evidence>
<dbReference type="InterPro" id="IPR029178">
    <property type="entry name" value="Ecm11_C"/>
</dbReference>
<dbReference type="PANTHER" id="PTHR28244:SF1">
    <property type="entry name" value="RNA POLYMERASE I-SPECIFIC TRANSCRIPTION INITIATION FACTOR RRN11"/>
    <property type="match status" value="1"/>
</dbReference>
<dbReference type="GO" id="GO:0001164">
    <property type="term" value="F:RNA polymerase I core promoter sequence-specific DNA binding"/>
    <property type="evidence" value="ECO:0007669"/>
    <property type="project" value="TreeGrafter"/>
</dbReference>
<feature type="compositionally biased region" description="Polar residues" evidence="1">
    <location>
        <begin position="12"/>
        <end position="22"/>
    </location>
</feature>
<organism evidence="3 4">
    <name type="scientific">Zopfia rhizophila CBS 207.26</name>
    <dbReference type="NCBI Taxonomy" id="1314779"/>
    <lineage>
        <taxon>Eukaryota</taxon>
        <taxon>Fungi</taxon>
        <taxon>Dikarya</taxon>
        <taxon>Ascomycota</taxon>
        <taxon>Pezizomycotina</taxon>
        <taxon>Dothideomycetes</taxon>
        <taxon>Dothideomycetes incertae sedis</taxon>
        <taxon>Zopfiaceae</taxon>
        <taxon>Zopfia</taxon>
    </lineage>
</organism>
<feature type="compositionally biased region" description="Basic and acidic residues" evidence="1">
    <location>
        <begin position="73"/>
        <end position="85"/>
    </location>
</feature>
<evidence type="ECO:0000256" key="1">
    <source>
        <dbReference type="SAM" id="MobiDB-lite"/>
    </source>
</evidence>
<accession>A0A6A6EFG2</accession>
<proteinExistence type="predicted"/>
<feature type="compositionally biased region" description="Polar residues" evidence="1">
    <location>
        <begin position="92"/>
        <end position="108"/>
    </location>
</feature>
<reference evidence="3" key="1">
    <citation type="journal article" date="2020" name="Stud. Mycol.">
        <title>101 Dothideomycetes genomes: a test case for predicting lifestyles and emergence of pathogens.</title>
        <authorList>
            <person name="Haridas S."/>
            <person name="Albert R."/>
            <person name="Binder M."/>
            <person name="Bloem J."/>
            <person name="Labutti K."/>
            <person name="Salamov A."/>
            <person name="Andreopoulos B."/>
            <person name="Baker S."/>
            <person name="Barry K."/>
            <person name="Bills G."/>
            <person name="Bluhm B."/>
            <person name="Cannon C."/>
            <person name="Castanera R."/>
            <person name="Culley D."/>
            <person name="Daum C."/>
            <person name="Ezra D."/>
            <person name="Gonzalez J."/>
            <person name="Henrissat B."/>
            <person name="Kuo A."/>
            <person name="Liang C."/>
            <person name="Lipzen A."/>
            <person name="Lutzoni F."/>
            <person name="Magnuson J."/>
            <person name="Mondo S."/>
            <person name="Nolan M."/>
            <person name="Ohm R."/>
            <person name="Pangilinan J."/>
            <person name="Park H.-J."/>
            <person name="Ramirez L."/>
            <person name="Alfaro M."/>
            <person name="Sun H."/>
            <person name="Tritt A."/>
            <person name="Yoshinaga Y."/>
            <person name="Zwiers L.-H."/>
            <person name="Turgeon B."/>
            <person name="Goodwin S."/>
            <person name="Spatafora J."/>
            <person name="Crous P."/>
            <person name="Grigoriev I."/>
        </authorList>
    </citation>
    <scope>NUCLEOTIDE SEQUENCE</scope>
    <source>
        <strain evidence="3">CBS 207.26</strain>
    </source>
</reference>
<dbReference type="InterPro" id="IPR053029">
    <property type="entry name" value="RNA_pol_I-specific_init_factor"/>
</dbReference>
<dbReference type="PANTHER" id="PTHR28244">
    <property type="entry name" value="RNA POLYMERASE I-SPECIFIC TRANSCRIPTION INITIATION FACTOR RRN11"/>
    <property type="match status" value="1"/>
</dbReference>
<feature type="region of interest" description="Disordered" evidence="1">
    <location>
        <begin position="1"/>
        <end position="343"/>
    </location>
</feature>
<sequence>MRTFVGRGGRANSPQLRQSNSTTDRRAIAANAKVRTSRTVLSHQEPVQQHPSVLRHHGGHNDLPVMQQQQQPYRDHVKQQKRDAYDTDADSIDTTLPRQSEIQVQASQKIEPGYEDEYGEEEEEEEENDGDESEDGNEEDGEDQEQDYYEDQGIHDEALRRMQQADQAQGFDDMFGGGTSYPTTTSGIPDNFPEGYVPGQEVSSEYHGEEGDGSPSPQRPPVKEQQHRQITQEQYRPISAPEKAHPTHNPPTIYQKGAAVRTQHRTDTKMPVRQGPPQQPIPQPVLSSQSPTYSQDMKACQHTHVQNDAPLPQRSAKQIPSPSRIQETKPVEPPPVITSYPVLNRHVEEDRVVGRDPKHPLEDYDRPALFQMPYELLKNEEFDFVPRAIPSVLSDDMLQKPLTDRLEYVQRTLEPDDQAKFFSSLPTHEWEDSGDWFLDQFGGIITRMKEARQNKRKLAREFEDEVEKRHRHVAKKQAKVEDAMGKMKNQGQGLILRTPKKNR</sequence>
<protein>
    <recommendedName>
        <fullName evidence="2">Extracellular mutant protein 11 C-terminal domain-containing protein</fullName>
    </recommendedName>
</protein>
<name>A0A6A6EFG2_9PEZI</name>
<feature type="compositionally biased region" description="Acidic residues" evidence="1">
    <location>
        <begin position="113"/>
        <end position="150"/>
    </location>
</feature>